<protein>
    <submittedName>
        <fullName evidence="1">Uncharacterized protein</fullName>
    </submittedName>
</protein>
<keyword evidence="2" id="KW-1185">Reference proteome</keyword>
<reference evidence="1" key="1">
    <citation type="journal article" date="2021" name="New Phytol.">
        <title>Evolutionary innovations through gain and loss of genes in the ectomycorrhizal Boletales.</title>
        <authorList>
            <person name="Wu G."/>
            <person name="Miyauchi S."/>
            <person name="Morin E."/>
            <person name="Kuo A."/>
            <person name="Drula E."/>
            <person name="Varga T."/>
            <person name="Kohler A."/>
            <person name="Feng B."/>
            <person name="Cao Y."/>
            <person name="Lipzen A."/>
            <person name="Daum C."/>
            <person name="Hundley H."/>
            <person name="Pangilinan J."/>
            <person name="Johnson J."/>
            <person name="Barry K."/>
            <person name="LaButti K."/>
            <person name="Ng V."/>
            <person name="Ahrendt S."/>
            <person name="Min B."/>
            <person name="Choi I.G."/>
            <person name="Park H."/>
            <person name="Plett J.M."/>
            <person name="Magnuson J."/>
            <person name="Spatafora J.W."/>
            <person name="Nagy L.G."/>
            <person name="Henrissat B."/>
            <person name="Grigoriev I.V."/>
            <person name="Yang Z.L."/>
            <person name="Xu J."/>
            <person name="Martin F.M."/>
        </authorList>
    </citation>
    <scope>NUCLEOTIDE SEQUENCE</scope>
    <source>
        <strain evidence="1">KUC20120723A-06</strain>
    </source>
</reference>
<accession>A0ACB8B9X4</accession>
<evidence type="ECO:0000313" key="1">
    <source>
        <dbReference type="EMBL" id="KAH7922620.1"/>
    </source>
</evidence>
<sequence>SDALLPFDHSKADIILRSSDNVDFRVFELFLSLASSGSFFETMFELPQPASQNDTKAGLPLISVSEDNQTLDTSLRFCYPSTLADDPCLDEVDAAVSVLNAARKYQVDRIERKVGQSLYNPKILATDSLRRFAIARHSRLEDETMLAAKYTLHEPLIPPHFSGVELITASDLLSLLQYHQKCSIATEVLGKYLFWINTIGPRRARHG</sequence>
<gene>
    <name evidence="1" type="ORF">BV22DRAFT_1173104</name>
</gene>
<dbReference type="Proteomes" id="UP000790709">
    <property type="component" value="Unassembled WGS sequence"/>
</dbReference>
<feature type="non-terminal residue" evidence="1">
    <location>
        <position position="1"/>
    </location>
</feature>
<comment type="caution">
    <text evidence="1">The sequence shown here is derived from an EMBL/GenBank/DDBJ whole genome shotgun (WGS) entry which is preliminary data.</text>
</comment>
<organism evidence="1 2">
    <name type="scientific">Leucogyrophana mollusca</name>
    <dbReference type="NCBI Taxonomy" id="85980"/>
    <lineage>
        <taxon>Eukaryota</taxon>
        <taxon>Fungi</taxon>
        <taxon>Dikarya</taxon>
        <taxon>Basidiomycota</taxon>
        <taxon>Agaricomycotina</taxon>
        <taxon>Agaricomycetes</taxon>
        <taxon>Agaricomycetidae</taxon>
        <taxon>Boletales</taxon>
        <taxon>Boletales incertae sedis</taxon>
        <taxon>Leucogyrophana</taxon>
    </lineage>
</organism>
<evidence type="ECO:0000313" key="2">
    <source>
        <dbReference type="Proteomes" id="UP000790709"/>
    </source>
</evidence>
<proteinExistence type="predicted"/>
<name>A0ACB8B9X4_9AGAM</name>
<dbReference type="EMBL" id="MU266478">
    <property type="protein sequence ID" value="KAH7922620.1"/>
    <property type="molecule type" value="Genomic_DNA"/>
</dbReference>